<comment type="caution">
    <text evidence="6">The sequence shown here is derived from an EMBL/GenBank/DDBJ whole genome shotgun (WGS) entry which is preliminary data.</text>
</comment>
<feature type="signal peptide" evidence="3">
    <location>
        <begin position="1"/>
        <end position="25"/>
    </location>
</feature>
<keyword evidence="2 3" id="KW-0378">Hydrolase</keyword>
<dbReference type="PANTHER" id="PTHR11559">
    <property type="entry name" value="CARBOXYLESTERASE"/>
    <property type="match status" value="1"/>
</dbReference>
<proteinExistence type="inferred from homology"/>
<dbReference type="EMBL" id="BAAABU010000010">
    <property type="protein sequence ID" value="GAA0241549.1"/>
    <property type="molecule type" value="Genomic_DNA"/>
</dbReference>
<evidence type="ECO:0000256" key="4">
    <source>
        <dbReference type="SAM" id="MobiDB-lite"/>
    </source>
</evidence>
<comment type="similarity">
    <text evidence="1 3">Belongs to the type-B carboxylesterase/lipase family.</text>
</comment>
<dbReference type="InterPro" id="IPR029058">
    <property type="entry name" value="AB_hydrolase_fold"/>
</dbReference>
<dbReference type="InterPro" id="IPR050309">
    <property type="entry name" value="Type-B_Carboxylest/Lipase"/>
</dbReference>
<evidence type="ECO:0000256" key="1">
    <source>
        <dbReference type="ARBA" id="ARBA00005964"/>
    </source>
</evidence>
<reference evidence="7" key="1">
    <citation type="journal article" date="2019" name="Int. J. Syst. Evol. Microbiol.">
        <title>The Global Catalogue of Microorganisms (GCM) 10K type strain sequencing project: providing services to taxonomists for standard genome sequencing and annotation.</title>
        <authorList>
            <consortium name="The Broad Institute Genomics Platform"/>
            <consortium name="The Broad Institute Genome Sequencing Center for Infectious Disease"/>
            <person name="Wu L."/>
            <person name="Ma J."/>
        </authorList>
    </citation>
    <scope>NUCLEOTIDE SEQUENCE [LARGE SCALE GENOMIC DNA]</scope>
    <source>
        <strain evidence="7">JCM 3380</strain>
    </source>
</reference>
<dbReference type="SUPFAM" id="SSF53474">
    <property type="entry name" value="alpha/beta-Hydrolases"/>
    <property type="match status" value="1"/>
</dbReference>
<evidence type="ECO:0000256" key="2">
    <source>
        <dbReference type="ARBA" id="ARBA00022801"/>
    </source>
</evidence>
<evidence type="ECO:0000313" key="7">
    <source>
        <dbReference type="Proteomes" id="UP001500416"/>
    </source>
</evidence>
<evidence type="ECO:0000256" key="3">
    <source>
        <dbReference type="RuleBase" id="RU361235"/>
    </source>
</evidence>
<organism evidence="6 7">
    <name type="scientific">Saccharothrix mutabilis subsp. mutabilis</name>
    <dbReference type="NCBI Taxonomy" id="66855"/>
    <lineage>
        <taxon>Bacteria</taxon>
        <taxon>Bacillati</taxon>
        <taxon>Actinomycetota</taxon>
        <taxon>Actinomycetes</taxon>
        <taxon>Pseudonocardiales</taxon>
        <taxon>Pseudonocardiaceae</taxon>
        <taxon>Saccharothrix</taxon>
    </lineage>
</organism>
<evidence type="ECO:0000313" key="6">
    <source>
        <dbReference type="EMBL" id="GAA0241549.1"/>
    </source>
</evidence>
<feature type="region of interest" description="Disordered" evidence="4">
    <location>
        <begin position="233"/>
        <end position="254"/>
    </location>
</feature>
<dbReference type="PROSITE" id="PS00122">
    <property type="entry name" value="CARBOXYLESTERASE_B_1"/>
    <property type="match status" value="1"/>
</dbReference>
<gene>
    <name evidence="6" type="ORF">GCM10010492_45940</name>
</gene>
<dbReference type="Pfam" id="PF00135">
    <property type="entry name" value="COesterase"/>
    <property type="match status" value="1"/>
</dbReference>
<keyword evidence="7" id="KW-1185">Reference proteome</keyword>
<feature type="domain" description="Carboxylesterase type B" evidence="5">
    <location>
        <begin position="28"/>
        <end position="467"/>
    </location>
</feature>
<evidence type="ECO:0000259" key="5">
    <source>
        <dbReference type="Pfam" id="PF00135"/>
    </source>
</evidence>
<protein>
    <recommendedName>
        <fullName evidence="3">Carboxylic ester hydrolase</fullName>
        <ecNumber evidence="3">3.1.1.-</ecNumber>
    </recommendedName>
</protein>
<dbReference type="InterPro" id="IPR019826">
    <property type="entry name" value="Carboxylesterase_B_AS"/>
</dbReference>
<dbReference type="InterPro" id="IPR002018">
    <property type="entry name" value="CarbesteraseB"/>
</dbReference>
<sequence length="500" mass="53434">MVWKPFVSLAAACLGLASMASPAAATPDVVKTAGGPVRGVVGDDHRLFQGIPYAAPPQRWTLPEPPRPWSEVRDATRPGNACAQSAGFGAGSEHEDCLYLNVTTPRRPGGGKPVVVWLHGGGFQFGTGADYGAERMAALGDVVVVTVNYRLGAFGFFAHPSLAGSGNYGLADQQAALRWVRRNAAAFGGDPGNVTIAGESSGARSVCAHLVAPASRGLFHRAVVQSEPCTMRDWPGADGTPEAEPPGFPRSRSAAERQGVRYAEALGCADVACLRGRTPAELLASAEWFAPTHGTDVLPVDPAVAGWVARVPVLHGITRDEHRISDGLNEAFGVPPLTAAEYEARVARFVGPERAASVLARYPVTTSPSEAWSTVVTDALYGEPMVDFHRQLAWRTPTYAYEFADPTAPWLSGFPAPSFPTGSYHTAELQYLFRTAGFDTPLTPAQRALGDRMIGYWTSFARTGDPGWQRGRLAVELTPDGDRPVDFAARHQCHFWRAMS</sequence>
<dbReference type="Gene3D" id="3.40.50.1820">
    <property type="entry name" value="alpha/beta hydrolase"/>
    <property type="match status" value="1"/>
</dbReference>
<name>A0ABP3DW39_9PSEU</name>
<feature type="chain" id="PRO_5045012879" description="Carboxylic ester hydrolase" evidence="3">
    <location>
        <begin position="26"/>
        <end position="500"/>
    </location>
</feature>
<keyword evidence="3" id="KW-0732">Signal</keyword>
<accession>A0ABP3DW39</accession>
<dbReference type="Proteomes" id="UP001500416">
    <property type="component" value="Unassembled WGS sequence"/>
</dbReference>
<dbReference type="EC" id="3.1.1.-" evidence="3"/>